<feature type="region of interest" description="Disordered" evidence="1">
    <location>
        <begin position="45"/>
        <end position="68"/>
    </location>
</feature>
<evidence type="ECO:0000313" key="2">
    <source>
        <dbReference type="EMBL" id="KAJ1207809.1"/>
    </source>
</evidence>
<comment type="caution">
    <text evidence="2">The sequence shown here is derived from an EMBL/GenBank/DDBJ whole genome shotgun (WGS) entry which is preliminary data.</text>
</comment>
<sequence length="98" mass="11156">MCFLGHAAREDMLKRGPQRCWRSDTQSGSPTEARRRDAVVEHGVTLGPLPEAPGKDGKQYQEGKLGKRRDREHEMCFLGHAAREDMLKRLQLEEGTPR</sequence>
<gene>
    <name evidence="2" type="ORF">NDU88_003199</name>
</gene>
<dbReference type="EMBL" id="JANPWB010000002">
    <property type="protein sequence ID" value="KAJ1207809.1"/>
    <property type="molecule type" value="Genomic_DNA"/>
</dbReference>
<name>A0AAV7W432_PLEWA</name>
<organism evidence="2 3">
    <name type="scientific">Pleurodeles waltl</name>
    <name type="common">Iberian ribbed newt</name>
    <dbReference type="NCBI Taxonomy" id="8319"/>
    <lineage>
        <taxon>Eukaryota</taxon>
        <taxon>Metazoa</taxon>
        <taxon>Chordata</taxon>
        <taxon>Craniata</taxon>
        <taxon>Vertebrata</taxon>
        <taxon>Euteleostomi</taxon>
        <taxon>Amphibia</taxon>
        <taxon>Batrachia</taxon>
        <taxon>Caudata</taxon>
        <taxon>Salamandroidea</taxon>
        <taxon>Salamandridae</taxon>
        <taxon>Pleurodelinae</taxon>
        <taxon>Pleurodeles</taxon>
    </lineage>
</organism>
<dbReference type="Proteomes" id="UP001066276">
    <property type="component" value="Chromosome 1_2"/>
</dbReference>
<protein>
    <submittedName>
        <fullName evidence="2">Uncharacterized protein</fullName>
    </submittedName>
</protein>
<evidence type="ECO:0000256" key="1">
    <source>
        <dbReference type="SAM" id="MobiDB-lite"/>
    </source>
</evidence>
<evidence type="ECO:0000313" key="3">
    <source>
        <dbReference type="Proteomes" id="UP001066276"/>
    </source>
</evidence>
<keyword evidence="3" id="KW-1185">Reference proteome</keyword>
<reference evidence="2" key="1">
    <citation type="journal article" date="2022" name="bioRxiv">
        <title>Sequencing and chromosome-scale assembly of the giantPleurodeles waltlgenome.</title>
        <authorList>
            <person name="Brown T."/>
            <person name="Elewa A."/>
            <person name="Iarovenko S."/>
            <person name="Subramanian E."/>
            <person name="Araus A.J."/>
            <person name="Petzold A."/>
            <person name="Susuki M."/>
            <person name="Suzuki K.-i.T."/>
            <person name="Hayashi T."/>
            <person name="Toyoda A."/>
            <person name="Oliveira C."/>
            <person name="Osipova E."/>
            <person name="Leigh N.D."/>
            <person name="Simon A."/>
            <person name="Yun M.H."/>
        </authorList>
    </citation>
    <scope>NUCLEOTIDE SEQUENCE</scope>
    <source>
        <strain evidence="2">20211129_DDA</strain>
        <tissue evidence="2">Liver</tissue>
    </source>
</reference>
<feature type="compositionally biased region" description="Basic and acidic residues" evidence="1">
    <location>
        <begin position="53"/>
        <end position="68"/>
    </location>
</feature>
<dbReference type="AlphaFoldDB" id="A0AAV7W432"/>
<accession>A0AAV7W432</accession>
<proteinExistence type="predicted"/>